<proteinExistence type="predicted"/>
<feature type="non-terminal residue" evidence="4">
    <location>
        <position position="1"/>
    </location>
</feature>
<dbReference type="PRINTS" id="PR01546">
    <property type="entry name" value="YEAST73DUF"/>
</dbReference>
<name>A0ABN9QX23_9DINO</name>
<dbReference type="Pfam" id="PF19036">
    <property type="entry name" value="Fuz_longin_1"/>
    <property type="match status" value="1"/>
</dbReference>
<dbReference type="EMBL" id="CAUYUJ010004767">
    <property type="protein sequence ID" value="CAK0810897.1"/>
    <property type="molecule type" value="Genomic_DNA"/>
</dbReference>
<gene>
    <name evidence="4" type="ORF">PCOR1329_LOCUS15682</name>
</gene>
<evidence type="ECO:0000256" key="1">
    <source>
        <dbReference type="SAM" id="MobiDB-lite"/>
    </source>
</evidence>
<keyword evidence="5" id="KW-1185">Reference proteome</keyword>
<protein>
    <recommendedName>
        <fullName evidence="6">Vacuolar fusion protein MON1 homolog</fullName>
    </recommendedName>
</protein>
<dbReference type="InterPro" id="IPR043972">
    <property type="entry name" value="FUZ/MON1/HPS1_longin_1"/>
</dbReference>
<dbReference type="Proteomes" id="UP001189429">
    <property type="component" value="Unassembled WGS sequence"/>
</dbReference>
<feature type="compositionally biased region" description="Gly residues" evidence="1">
    <location>
        <begin position="61"/>
        <end position="70"/>
    </location>
</feature>
<comment type="caution">
    <text evidence="4">The sequence shown here is derived from an EMBL/GenBank/DDBJ whole genome shotgun (WGS) entry which is preliminary data.</text>
</comment>
<sequence>ERSEPHLPPEKSWGGGVGSACGLLAMGPPRPQQDCHGEAAETARGGGGAEAAPDEAAEVADGGGGPGLGMGLRPPLARSCSGGSSRERAASEGGAAQGPAGLGRPPDSGEAQAPAADRRAAGIWRPRRSKCAEETDEDPAWYKHKRHVLVFAYSGKPVYTRYGSEDGICKTAGALSAIVSKMATFFFASSSSPDSLKYMVAGERIFVFVEKGPLWLVCISRCGDVYPDVVKMLDRVHSQIVAILTRGIDRTLIANPNYDMRSLLGGTDCVVNSMIRWCTQDFYAHVDGFEPLPLAPASRNAAVEALRSAKVPNVLCGFLMASSRILAVVTNRQFKLNAVDLSMVVNMIMSSASLRSGESWTPVCLQHLSDKAFAYAYISFIEGADVGVVFLSSDNVGEQFYAISKQAANVKRVLQSSGCLDAVVEAMQQCPIDLRAGPGEDGARGQVPARRTALAPAPPGQFKLLGDIIHAAYFVPSLQQFFSSSIAPPYRSRRRAKMLFRCYGRCRLLLRNATKLPAQICIATDHECFYAYLAVDHQLYLAVPRGISTGVIGQFYQWMKSQEAHIFLGQIPCW</sequence>
<dbReference type="PANTHER" id="PTHR13027">
    <property type="entry name" value="SAND PROTEIN-RELATED"/>
    <property type="match status" value="1"/>
</dbReference>
<dbReference type="InterPro" id="IPR043971">
    <property type="entry name" value="FUZ/MON1/HPS1_longin_2"/>
</dbReference>
<feature type="region of interest" description="Disordered" evidence="1">
    <location>
        <begin position="1"/>
        <end position="123"/>
    </location>
</feature>
<dbReference type="InterPro" id="IPR004353">
    <property type="entry name" value="Mon1"/>
</dbReference>
<organism evidence="4 5">
    <name type="scientific">Prorocentrum cordatum</name>
    <dbReference type="NCBI Taxonomy" id="2364126"/>
    <lineage>
        <taxon>Eukaryota</taxon>
        <taxon>Sar</taxon>
        <taxon>Alveolata</taxon>
        <taxon>Dinophyceae</taxon>
        <taxon>Prorocentrales</taxon>
        <taxon>Prorocentraceae</taxon>
        <taxon>Prorocentrum</taxon>
    </lineage>
</organism>
<evidence type="ECO:0000259" key="2">
    <source>
        <dbReference type="Pfam" id="PF19036"/>
    </source>
</evidence>
<accession>A0ABN9QX23</accession>
<evidence type="ECO:0000313" key="4">
    <source>
        <dbReference type="EMBL" id="CAK0810897.1"/>
    </source>
</evidence>
<evidence type="ECO:0008006" key="6">
    <source>
        <dbReference type="Google" id="ProtNLM"/>
    </source>
</evidence>
<feature type="domain" description="FUZ/MON1/HPS1 first Longin" evidence="2">
    <location>
        <begin position="146"/>
        <end position="272"/>
    </location>
</feature>
<feature type="domain" description="FUZ/MON1/HPS1 second Longin" evidence="3">
    <location>
        <begin position="315"/>
        <end position="395"/>
    </location>
</feature>
<evidence type="ECO:0000259" key="3">
    <source>
        <dbReference type="Pfam" id="PF19037"/>
    </source>
</evidence>
<evidence type="ECO:0000313" key="5">
    <source>
        <dbReference type="Proteomes" id="UP001189429"/>
    </source>
</evidence>
<dbReference type="PANTHER" id="PTHR13027:SF7">
    <property type="entry name" value="VACUOLAR FUSION PROTEIN MON1 HOMOLOG"/>
    <property type="match status" value="1"/>
</dbReference>
<dbReference type="Pfam" id="PF19037">
    <property type="entry name" value="Fuz_longin_2"/>
    <property type="match status" value="1"/>
</dbReference>
<reference evidence="4" key="1">
    <citation type="submission" date="2023-10" db="EMBL/GenBank/DDBJ databases">
        <authorList>
            <person name="Chen Y."/>
            <person name="Shah S."/>
            <person name="Dougan E. K."/>
            <person name="Thang M."/>
            <person name="Chan C."/>
        </authorList>
    </citation>
    <scope>NUCLEOTIDE SEQUENCE [LARGE SCALE GENOMIC DNA]</scope>
</reference>